<keyword evidence="1 3" id="KW-0479">Metal-binding</keyword>
<dbReference type="Proteomes" id="UP001596364">
    <property type="component" value="Unassembled WGS sequence"/>
</dbReference>
<keyword evidence="2 3" id="KW-0862">Zinc</keyword>
<dbReference type="InterPro" id="IPR005584">
    <property type="entry name" value="DNA_gyrase_inhibitor_YacG"/>
</dbReference>
<dbReference type="HAMAP" id="MF_00649">
    <property type="entry name" value="DNA_gyrase_inhibitor_YacG"/>
    <property type="match status" value="1"/>
</dbReference>
<keyword evidence="5" id="KW-1185">Reference proteome</keyword>
<dbReference type="Gene3D" id="3.30.50.10">
    <property type="entry name" value="Erythroid Transcription Factor GATA-1, subunit A"/>
    <property type="match status" value="1"/>
</dbReference>
<dbReference type="EMBL" id="JBHSUS010000001">
    <property type="protein sequence ID" value="MFC6441002.1"/>
    <property type="molecule type" value="Genomic_DNA"/>
</dbReference>
<evidence type="ECO:0000256" key="3">
    <source>
        <dbReference type="HAMAP-Rule" id="MF_00649"/>
    </source>
</evidence>
<protein>
    <recommendedName>
        <fullName evidence="3">DNA gyrase inhibitor YacG</fullName>
    </recommendedName>
</protein>
<evidence type="ECO:0000256" key="2">
    <source>
        <dbReference type="ARBA" id="ARBA00022833"/>
    </source>
</evidence>
<dbReference type="NCBIfam" id="NF001638">
    <property type="entry name" value="PRK00418.1"/>
    <property type="match status" value="1"/>
</dbReference>
<feature type="binding site" evidence="3">
    <location>
        <position position="30"/>
    </location>
    <ligand>
        <name>Zn(2+)</name>
        <dbReference type="ChEBI" id="CHEBI:29105"/>
    </ligand>
</feature>
<dbReference type="SUPFAM" id="SSF57716">
    <property type="entry name" value="Glucocorticoid receptor-like (DNA-binding domain)"/>
    <property type="match status" value="1"/>
</dbReference>
<comment type="caution">
    <text evidence="4">The sequence shown here is derived from an EMBL/GenBank/DDBJ whole genome shotgun (WGS) entry which is preliminary data.</text>
</comment>
<name>A0ABW1XPA0_9ALTE</name>
<evidence type="ECO:0000313" key="4">
    <source>
        <dbReference type="EMBL" id="MFC6441002.1"/>
    </source>
</evidence>
<evidence type="ECO:0000313" key="5">
    <source>
        <dbReference type="Proteomes" id="UP001596364"/>
    </source>
</evidence>
<feature type="binding site" evidence="3">
    <location>
        <position position="7"/>
    </location>
    <ligand>
        <name>Zn(2+)</name>
        <dbReference type="ChEBI" id="CHEBI:29105"/>
    </ligand>
</feature>
<comment type="subunit">
    <text evidence="3">Interacts with GyrB.</text>
</comment>
<gene>
    <name evidence="3 4" type="primary">yacG</name>
    <name evidence="4" type="ORF">ACFP85_12680</name>
</gene>
<reference evidence="5" key="1">
    <citation type="journal article" date="2019" name="Int. J. Syst. Evol. Microbiol.">
        <title>The Global Catalogue of Microorganisms (GCM) 10K type strain sequencing project: providing services to taxonomists for standard genome sequencing and annotation.</title>
        <authorList>
            <consortium name="The Broad Institute Genomics Platform"/>
            <consortium name="The Broad Institute Genome Sequencing Center for Infectious Disease"/>
            <person name="Wu L."/>
            <person name="Ma J."/>
        </authorList>
    </citation>
    <scope>NUCLEOTIDE SEQUENCE [LARGE SCALE GENOMIC DNA]</scope>
    <source>
        <strain evidence="5">CGMCC 1.16031</strain>
    </source>
</reference>
<sequence length="80" mass="8987">MPLTVQCPQCKKAVEWSAQSPFRPFCSKRCQLIDLGEWAAEEKAIPCGANQDAETSELPNIDIEDIEALLAKQEQDFFKS</sequence>
<feature type="binding site" evidence="3">
    <location>
        <position position="10"/>
    </location>
    <ligand>
        <name>Zn(2+)</name>
        <dbReference type="ChEBI" id="CHEBI:29105"/>
    </ligand>
</feature>
<dbReference type="PANTHER" id="PTHR36150">
    <property type="entry name" value="DNA GYRASE INHIBITOR YACG"/>
    <property type="match status" value="1"/>
</dbReference>
<accession>A0ABW1XPA0</accession>
<comment type="function">
    <text evidence="3">Inhibits all the catalytic activities of DNA gyrase by preventing its interaction with DNA. Acts by binding directly to the C-terminal domain of GyrB, which probably disrupts DNA binding by the gyrase.</text>
</comment>
<evidence type="ECO:0000256" key="1">
    <source>
        <dbReference type="ARBA" id="ARBA00022723"/>
    </source>
</evidence>
<comment type="cofactor">
    <cofactor evidence="3">
        <name>Zn(2+)</name>
        <dbReference type="ChEBI" id="CHEBI:29105"/>
    </cofactor>
    <text evidence="3">Binds 1 zinc ion.</text>
</comment>
<dbReference type="InterPro" id="IPR013088">
    <property type="entry name" value="Znf_NHR/GATA"/>
</dbReference>
<dbReference type="RefSeq" id="WP_131258658.1">
    <property type="nucleotide sequence ID" value="NZ_JBHSUS010000001.1"/>
</dbReference>
<dbReference type="Pfam" id="PF03884">
    <property type="entry name" value="YacG"/>
    <property type="match status" value="1"/>
</dbReference>
<feature type="binding site" evidence="3">
    <location>
        <position position="26"/>
    </location>
    <ligand>
        <name>Zn(2+)</name>
        <dbReference type="ChEBI" id="CHEBI:29105"/>
    </ligand>
</feature>
<comment type="similarity">
    <text evidence="3">Belongs to the DNA gyrase inhibitor YacG family.</text>
</comment>
<organism evidence="4 5">
    <name type="scientific">Pseudobowmanella zhangzhouensis</name>
    <dbReference type="NCBI Taxonomy" id="1537679"/>
    <lineage>
        <taxon>Bacteria</taxon>
        <taxon>Pseudomonadati</taxon>
        <taxon>Pseudomonadota</taxon>
        <taxon>Gammaproteobacteria</taxon>
        <taxon>Alteromonadales</taxon>
        <taxon>Alteromonadaceae</taxon>
    </lineage>
</organism>
<dbReference type="PANTHER" id="PTHR36150:SF1">
    <property type="entry name" value="DNA GYRASE INHIBITOR YACG"/>
    <property type="match status" value="1"/>
</dbReference>
<proteinExistence type="inferred from homology"/>